<gene>
    <name evidence="1" type="ORF">T10_10462</name>
</gene>
<name>A0A0V1M4Y8_9BILA</name>
<dbReference type="STRING" id="268474.A0A0V1M4Y8"/>
<protein>
    <submittedName>
        <fullName evidence="1">Uncharacterized protein</fullName>
    </submittedName>
</protein>
<proteinExistence type="predicted"/>
<dbReference type="EMBL" id="JYDO01000244">
    <property type="protein sequence ID" value="KRZ66434.1"/>
    <property type="molecule type" value="Genomic_DNA"/>
</dbReference>
<keyword evidence="2" id="KW-1185">Reference proteome</keyword>
<accession>A0A0V1M4Y8</accession>
<dbReference type="Proteomes" id="UP000054843">
    <property type="component" value="Unassembled WGS sequence"/>
</dbReference>
<dbReference type="AlphaFoldDB" id="A0A0V1M4Y8"/>
<evidence type="ECO:0000313" key="2">
    <source>
        <dbReference type="Proteomes" id="UP000054843"/>
    </source>
</evidence>
<evidence type="ECO:0000313" key="1">
    <source>
        <dbReference type="EMBL" id="KRZ66434.1"/>
    </source>
</evidence>
<organism evidence="1 2">
    <name type="scientific">Trichinella papuae</name>
    <dbReference type="NCBI Taxonomy" id="268474"/>
    <lineage>
        <taxon>Eukaryota</taxon>
        <taxon>Metazoa</taxon>
        <taxon>Ecdysozoa</taxon>
        <taxon>Nematoda</taxon>
        <taxon>Enoplea</taxon>
        <taxon>Dorylaimia</taxon>
        <taxon>Trichinellida</taxon>
        <taxon>Trichinellidae</taxon>
        <taxon>Trichinella</taxon>
    </lineage>
</organism>
<reference evidence="1 2" key="1">
    <citation type="submission" date="2015-01" db="EMBL/GenBank/DDBJ databases">
        <title>Evolution of Trichinella species and genotypes.</title>
        <authorList>
            <person name="Korhonen P.K."/>
            <person name="Edoardo P."/>
            <person name="Giuseppe L.R."/>
            <person name="Gasser R.B."/>
        </authorList>
    </citation>
    <scope>NUCLEOTIDE SEQUENCE [LARGE SCALE GENOMIC DNA]</scope>
    <source>
        <strain evidence="1">ISS1980</strain>
    </source>
</reference>
<comment type="caution">
    <text evidence="1">The sequence shown here is derived from an EMBL/GenBank/DDBJ whole genome shotgun (WGS) entry which is preliminary data.</text>
</comment>
<sequence>MNTQNFWMDYQQNSHVTAQGKISLSGHHPLPFQRRHKTSGRSARCNHMRVHNGKLSIWRRTAYSKIFTINVTLRLRFRLKNTPRLFQPLIYAAIAAASSAVPFQGKLVSTLQFTKVSTVKVVQNFIRMANFNHRFTTSASLIIQPLYKALAGQPVELVCAEETSATFDN</sequence>